<dbReference type="RefSeq" id="WP_345227988.1">
    <property type="nucleotide sequence ID" value="NZ_BAABHA010000015.1"/>
</dbReference>
<evidence type="ECO:0000313" key="3">
    <source>
        <dbReference type="Proteomes" id="UP001500454"/>
    </source>
</evidence>
<dbReference type="EMBL" id="BAABHA010000015">
    <property type="protein sequence ID" value="GAA4393492.1"/>
    <property type="molecule type" value="Genomic_DNA"/>
</dbReference>
<proteinExistence type="predicted"/>
<name>A0ABP8JNB8_9BACT</name>
<gene>
    <name evidence="2" type="ORF">GCM10023186_45100</name>
</gene>
<protein>
    <submittedName>
        <fullName evidence="2">Uncharacterized protein</fullName>
    </submittedName>
</protein>
<evidence type="ECO:0000256" key="1">
    <source>
        <dbReference type="SAM" id="MobiDB-lite"/>
    </source>
</evidence>
<comment type="caution">
    <text evidence="2">The sequence shown here is derived from an EMBL/GenBank/DDBJ whole genome shotgun (WGS) entry which is preliminary data.</text>
</comment>
<reference evidence="3" key="1">
    <citation type="journal article" date="2019" name="Int. J. Syst. Evol. Microbiol.">
        <title>The Global Catalogue of Microorganisms (GCM) 10K type strain sequencing project: providing services to taxonomists for standard genome sequencing and annotation.</title>
        <authorList>
            <consortium name="The Broad Institute Genomics Platform"/>
            <consortium name="The Broad Institute Genome Sequencing Center for Infectious Disease"/>
            <person name="Wu L."/>
            <person name="Ma J."/>
        </authorList>
    </citation>
    <scope>NUCLEOTIDE SEQUENCE [LARGE SCALE GENOMIC DNA]</scope>
    <source>
        <strain evidence="3">JCM 17924</strain>
    </source>
</reference>
<sequence>MMSAAEYRALHGKKPAKTPGKPSIAPTPPKPPTDTPEAQEARSAPVWKPLKVEISGFTFANQTKRVVTLCPEAHAEDLQTHIEAFRPKP</sequence>
<evidence type="ECO:0000313" key="2">
    <source>
        <dbReference type="EMBL" id="GAA4393492.1"/>
    </source>
</evidence>
<organism evidence="2 3">
    <name type="scientific">Hymenobacter koreensis</name>
    <dbReference type="NCBI Taxonomy" id="1084523"/>
    <lineage>
        <taxon>Bacteria</taxon>
        <taxon>Pseudomonadati</taxon>
        <taxon>Bacteroidota</taxon>
        <taxon>Cytophagia</taxon>
        <taxon>Cytophagales</taxon>
        <taxon>Hymenobacteraceae</taxon>
        <taxon>Hymenobacter</taxon>
    </lineage>
</organism>
<feature type="region of interest" description="Disordered" evidence="1">
    <location>
        <begin position="1"/>
        <end position="45"/>
    </location>
</feature>
<keyword evidence="3" id="KW-1185">Reference proteome</keyword>
<dbReference type="Proteomes" id="UP001500454">
    <property type="component" value="Unassembled WGS sequence"/>
</dbReference>
<accession>A0ABP8JNB8</accession>
<feature type="compositionally biased region" description="Pro residues" evidence="1">
    <location>
        <begin position="25"/>
        <end position="34"/>
    </location>
</feature>